<keyword evidence="3" id="KW-1052">Target cell membrane</keyword>
<dbReference type="PANTHER" id="PTHR24198">
    <property type="entry name" value="ANKYRIN REPEAT AND PROTEIN KINASE DOMAIN-CONTAINING PROTEIN"/>
    <property type="match status" value="1"/>
</dbReference>
<comment type="subunit">
    <text evidence="10">Homotetramer in membranes.</text>
</comment>
<feature type="non-terminal residue" evidence="13">
    <location>
        <position position="331"/>
    </location>
</feature>
<dbReference type="SUPFAM" id="SSF48403">
    <property type="entry name" value="Ankyrin repeat"/>
    <property type="match status" value="1"/>
</dbReference>
<dbReference type="VEuPathDB" id="VectorBase:LDEU010789"/>
<evidence type="ECO:0000256" key="4">
    <source>
        <dbReference type="ARBA" id="ARBA00022737"/>
    </source>
</evidence>
<comment type="caution">
    <text evidence="13">The sequence shown here is derived from an EMBL/GenBank/DDBJ whole genome shotgun (WGS) entry which is preliminary data.</text>
</comment>
<sequence length="331" mass="37205">MDSISRMLLETRFYGPYNLATMLQILTGDVDENTGDESENRPIHIATLSNHLFVLKMLVNKRVNVNIKNKDQNAALHIAVNKVYLEIVQFLLESGADVNAKNAEEDSVLFIAIKKLNDETTILGHLSAEQQQTSQRVCDDLKKIIELLIDSTKIDLTLFNKNGLNCLHYAIKLGNEFAFNKIVEKNASLLSLLDSRGYSNLHHAVENKRIDIVQHLLKAKQRENCDMQSMSPLHCAIFTDNLSAAVLLVTNGADCNAGDHIHRTPLHLVLGYLQSNQDGECEKAFIENPHNKIVEILKIFKDNLIPEKAHLVLAAYMIKHGNANLFAENDF</sequence>
<dbReference type="SMART" id="SM00248">
    <property type="entry name" value="ANK"/>
    <property type="match status" value="5"/>
</dbReference>
<name>A0A443S1A5_9ACAR</name>
<reference evidence="13 14" key="1">
    <citation type="journal article" date="2018" name="Gigascience">
        <title>Genomes of trombidid mites reveal novel predicted allergens and laterally-transferred genes associated with secondary metabolism.</title>
        <authorList>
            <person name="Dong X."/>
            <person name="Chaisiri K."/>
            <person name="Xia D."/>
            <person name="Armstrong S.D."/>
            <person name="Fang Y."/>
            <person name="Donnelly M.J."/>
            <person name="Kadowaki T."/>
            <person name="McGarry J.W."/>
            <person name="Darby A.C."/>
            <person name="Makepeace B.L."/>
        </authorList>
    </citation>
    <scope>NUCLEOTIDE SEQUENCE [LARGE SCALE GENOMIC DNA]</scope>
    <source>
        <strain evidence="13">UoL-UT</strain>
    </source>
</reference>
<evidence type="ECO:0000256" key="1">
    <source>
        <dbReference type="ARBA" id="ARBA00004175"/>
    </source>
</evidence>
<dbReference type="PROSITE" id="PS50297">
    <property type="entry name" value="ANK_REP_REGION"/>
    <property type="match status" value="2"/>
</dbReference>
<keyword evidence="4" id="KW-0677">Repeat</keyword>
<proteinExistence type="inferred from homology"/>
<dbReference type="PANTHER" id="PTHR24198:SF165">
    <property type="entry name" value="ANKYRIN REPEAT-CONTAINING PROTEIN-RELATED"/>
    <property type="match status" value="1"/>
</dbReference>
<keyword evidence="5" id="KW-0528">Neurotoxin</keyword>
<evidence type="ECO:0000256" key="5">
    <source>
        <dbReference type="ARBA" id="ARBA00023028"/>
    </source>
</evidence>
<keyword evidence="2" id="KW-0268">Exocytosis</keyword>
<feature type="repeat" description="ANK" evidence="12">
    <location>
        <begin position="228"/>
        <end position="260"/>
    </location>
</feature>
<keyword evidence="8" id="KW-1053">Target membrane</keyword>
<feature type="repeat" description="ANK" evidence="12">
    <location>
        <begin position="38"/>
        <end position="70"/>
    </location>
</feature>
<evidence type="ECO:0000313" key="14">
    <source>
        <dbReference type="Proteomes" id="UP000288716"/>
    </source>
</evidence>
<keyword evidence="5" id="KW-0638">Presynaptic neurotoxin</keyword>
<keyword evidence="7" id="KW-0472">Membrane</keyword>
<evidence type="ECO:0000256" key="9">
    <source>
        <dbReference type="ARBA" id="ARBA00049657"/>
    </source>
</evidence>
<feature type="repeat" description="ANK" evidence="12">
    <location>
        <begin position="71"/>
        <end position="103"/>
    </location>
</feature>
<evidence type="ECO:0000256" key="6">
    <source>
        <dbReference type="ARBA" id="ARBA00023043"/>
    </source>
</evidence>
<comment type="similarity">
    <text evidence="9">Belongs to the cationic peptide 01 (latrotoxin) family. 03 (alpha-latrotoxin) subfamily.</text>
</comment>
<evidence type="ECO:0000313" key="13">
    <source>
        <dbReference type="EMBL" id="RWS21251.1"/>
    </source>
</evidence>
<keyword evidence="6 12" id="KW-0040">ANK repeat</keyword>
<gene>
    <name evidence="13" type="ORF">B4U80_08622</name>
</gene>
<dbReference type="PROSITE" id="PS50088">
    <property type="entry name" value="ANK_REPEAT"/>
    <property type="match status" value="3"/>
</dbReference>
<evidence type="ECO:0000256" key="11">
    <source>
        <dbReference type="ARBA" id="ARBA00049811"/>
    </source>
</evidence>
<keyword evidence="5" id="KW-0800">Toxin</keyword>
<keyword evidence="14" id="KW-1185">Reference proteome</keyword>
<dbReference type="Pfam" id="PF12796">
    <property type="entry name" value="Ank_2"/>
    <property type="match status" value="2"/>
</dbReference>
<dbReference type="STRING" id="299467.A0A443S1A5"/>
<evidence type="ECO:0000256" key="3">
    <source>
        <dbReference type="ARBA" id="ARBA00022537"/>
    </source>
</evidence>
<dbReference type="OrthoDB" id="6417106at2759"/>
<dbReference type="Gene3D" id="1.25.40.20">
    <property type="entry name" value="Ankyrin repeat-containing domain"/>
    <property type="match status" value="2"/>
</dbReference>
<dbReference type="GO" id="GO:0044218">
    <property type="term" value="C:other organism cell membrane"/>
    <property type="evidence" value="ECO:0007669"/>
    <property type="project" value="UniProtKB-KW"/>
</dbReference>
<organism evidence="13 14">
    <name type="scientific">Leptotrombidium deliense</name>
    <dbReference type="NCBI Taxonomy" id="299467"/>
    <lineage>
        <taxon>Eukaryota</taxon>
        <taxon>Metazoa</taxon>
        <taxon>Ecdysozoa</taxon>
        <taxon>Arthropoda</taxon>
        <taxon>Chelicerata</taxon>
        <taxon>Arachnida</taxon>
        <taxon>Acari</taxon>
        <taxon>Acariformes</taxon>
        <taxon>Trombidiformes</taxon>
        <taxon>Prostigmata</taxon>
        <taxon>Anystina</taxon>
        <taxon>Parasitengona</taxon>
        <taxon>Trombiculoidea</taxon>
        <taxon>Trombiculidae</taxon>
        <taxon>Leptotrombidium</taxon>
    </lineage>
</organism>
<dbReference type="Proteomes" id="UP000288716">
    <property type="component" value="Unassembled WGS sequence"/>
</dbReference>
<dbReference type="InterPro" id="IPR002110">
    <property type="entry name" value="Ankyrin_rpt"/>
</dbReference>
<evidence type="ECO:0000256" key="10">
    <source>
        <dbReference type="ARBA" id="ARBA00049715"/>
    </source>
</evidence>
<evidence type="ECO:0000256" key="7">
    <source>
        <dbReference type="ARBA" id="ARBA00023136"/>
    </source>
</evidence>
<comment type="subcellular location">
    <subcellularLocation>
        <location evidence="1">Target cell membrane</location>
    </subcellularLocation>
</comment>
<dbReference type="GO" id="GO:0006887">
    <property type="term" value="P:exocytosis"/>
    <property type="evidence" value="ECO:0007669"/>
    <property type="project" value="UniProtKB-KW"/>
</dbReference>
<dbReference type="GO" id="GO:0044231">
    <property type="term" value="C:host cell presynaptic membrane"/>
    <property type="evidence" value="ECO:0007669"/>
    <property type="project" value="UniProtKB-KW"/>
</dbReference>
<evidence type="ECO:0000256" key="2">
    <source>
        <dbReference type="ARBA" id="ARBA00022483"/>
    </source>
</evidence>
<evidence type="ECO:0000256" key="8">
    <source>
        <dbReference type="ARBA" id="ARBA00023298"/>
    </source>
</evidence>
<dbReference type="InterPro" id="IPR036770">
    <property type="entry name" value="Ankyrin_rpt-contain_sf"/>
</dbReference>
<dbReference type="EMBL" id="NCKV01013058">
    <property type="protein sequence ID" value="RWS21251.1"/>
    <property type="molecule type" value="Genomic_DNA"/>
</dbReference>
<accession>A0A443S1A5</accession>
<evidence type="ECO:0000256" key="12">
    <source>
        <dbReference type="PROSITE-ProRule" id="PRU00023"/>
    </source>
</evidence>
<dbReference type="AlphaFoldDB" id="A0A443S1A5"/>
<protein>
    <recommendedName>
        <fullName evidence="11">Alpha-latrotoxin</fullName>
    </recommendedName>
</protein>